<gene>
    <name evidence="1" type="ORF">ITP53_28720</name>
</gene>
<proteinExistence type="predicted"/>
<protein>
    <submittedName>
        <fullName evidence="1">Uncharacterized protein</fullName>
    </submittedName>
</protein>
<dbReference type="RefSeq" id="WP_195898577.1">
    <property type="nucleotide sequence ID" value="NZ_JADOGI010000097.1"/>
</dbReference>
<dbReference type="Proteomes" id="UP000605361">
    <property type="component" value="Unassembled WGS sequence"/>
</dbReference>
<sequence>MRALAGCARPLAETAAILQDLEVTGPAEPSADVTDYFAHKIWTGAARVPTGPLIVTIATFAKSSHLPPSC</sequence>
<dbReference type="AlphaFoldDB" id="A0A931AIB3"/>
<evidence type="ECO:0000313" key="1">
    <source>
        <dbReference type="EMBL" id="MBF8189647.1"/>
    </source>
</evidence>
<name>A0A931AIB3_9ACTN</name>
<comment type="caution">
    <text evidence="1">The sequence shown here is derived from an EMBL/GenBank/DDBJ whole genome shotgun (WGS) entry which is preliminary data.</text>
</comment>
<reference evidence="1" key="1">
    <citation type="submission" date="2020-11" db="EMBL/GenBank/DDBJ databases">
        <title>Whole-genome analyses of Nonomuraea sp. K274.</title>
        <authorList>
            <person name="Veyisoglu A."/>
        </authorList>
    </citation>
    <scope>NUCLEOTIDE SEQUENCE</scope>
    <source>
        <strain evidence="1">K274</strain>
    </source>
</reference>
<accession>A0A931AIB3</accession>
<organism evidence="1 2">
    <name type="scientific">Nonomuraea cypriaca</name>
    <dbReference type="NCBI Taxonomy" id="1187855"/>
    <lineage>
        <taxon>Bacteria</taxon>
        <taxon>Bacillati</taxon>
        <taxon>Actinomycetota</taxon>
        <taxon>Actinomycetes</taxon>
        <taxon>Streptosporangiales</taxon>
        <taxon>Streptosporangiaceae</taxon>
        <taxon>Nonomuraea</taxon>
    </lineage>
</organism>
<dbReference type="EMBL" id="JADOGI010000097">
    <property type="protein sequence ID" value="MBF8189647.1"/>
    <property type="molecule type" value="Genomic_DNA"/>
</dbReference>
<keyword evidence="2" id="KW-1185">Reference proteome</keyword>
<evidence type="ECO:0000313" key="2">
    <source>
        <dbReference type="Proteomes" id="UP000605361"/>
    </source>
</evidence>